<keyword evidence="2" id="KW-1185">Reference proteome</keyword>
<dbReference type="EMBL" id="CM046131">
    <property type="protein sequence ID" value="KAI8430514.1"/>
    <property type="molecule type" value="Genomic_DNA"/>
</dbReference>
<evidence type="ECO:0000313" key="1">
    <source>
        <dbReference type="EMBL" id="KAI8430514.1"/>
    </source>
</evidence>
<sequence length="173" mass="19509">MRDFEAFQEALDAEGDAEGGSTYVGNLSRSMALALDNFYCDLKCCGVSSHTGAGFDEFFNLVDKAAEEYETEYKADWLKMRAEKEAEQKKKEEELLKGPNTSDTVIEKSNLIEEVTMGREMCDMYLKHPGNESSSDEEGTEQTTEIDDKPADVAMFQEFLRKHVKPNNTDDKS</sequence>
<evidence type="ECO:0000313" key="2">
    <source>
        <dbReference type="Proteomes" id="UP001064048"/>
    </source>
</evidence>
<accession>A0ACC0K2C1</accession>
<proteinExistence type="predicted"/>
<name>A0ACC0K2C1_CHOFU</name>
<protein>
    <submittedName>
        <fullName evidence="1">Uncharacterized protein</fullName>
    </submittedName>
</protein>
<organism evidence="1 2">
    <name type="scientific">Choristoneura fumiferana</name>
    <name type="common">Spruce budworm moth</name>
    <name type="synonym">Archips fumiferana</name>
    <dbReference type="NCBI Taxonomy" id="7141"/>
    <lineage>
        <taxon>Eukaryota</taxon>
        <taxon>Metazoa</taxon>
        <taxon>Ecdysozoa</taxon>
        <taxon>Arthropoda</taxon>
        <taxon>Hexapoda</taxon>
        <taxon>Insecta</taxon>
        <taxon>Pterygota</taxon>
        <taxon>Neoptera</taxon>
        <taxon>Endopterygota</taxon>
        <taxon>Lepidoptera</taxon>
        <taxon>Glossata</taxon>
        <taxon>Ditrysia</taxon>
        <taxon>Tortricoidea</taxon>
        <taxon>Tortricidae</taxon>
        <taxon>Tortricinae</taxon>
        <taxon>Choristoneura</taxon>
    </lineage>
</organism>
<gene>
    <name evidence="1" type="ORF">MSG28_000758</name>
</gene>
<dbReference type="Proteomes" id="UP001064048">
    <property type="component" value="Chromosome Z"/>
</dbReference>
<comment type="caution">
    <text evidence="1">The sequence shown here is derived from an EMBL/GenBank/DDBJ whole genome shotgun (WGS) entry which is preliminary data.</text>
</comment>
<reference evidence="1 2" key="1">
    <citation type="journal article" date="2022" name="Genome Biol. Evol.">
        <title>The Spruce Budworm Genome: Reconstructing the Evolutionary History of Antifreeze Proteins.</title>
        <authorList>
            <person name="Beliveau C."/>
            <person name="Gagne P."/>
            <person name="Picq S."/>
            <person name="Vernygora O."/>
            <person name="Keeling C.I."/>
            <person name="Pinkney K."/>
            <person name="Doucet D."/>
            <person name="Wen F."/>
            <person name="Johnston J.S."/>
            <person name="Maaroufi H."/>
            <person name="Boyle B."/>
            <person name="Laroche J."/>
            <person name="Dewar K."/>
            <person name="Juretic N."/>
            <person name="Blackburn G."/>
            <person name="Nisole A."/>
            <person name="Brunet B."/>
            <person name="Brandao M."/>
            <person name="Lumley L."/>
            <person name="Duan J."/>
            <person name="Quan G."/>
            <person name="Lucarotti C.J."/>
            <person name="Roe A.D."/>
            <person name="Sperling F.A.H."/>
            <person name="Levesque R.C."/>
            <person name="Cusson M."/>
        </authorList>
    </citation>
    <scope>NUCLEOTIDE SEQUENCE [LARGE SCALE GENOMIC DNA]</scope>
    <source>
        <strain evidence="1">Glfc:IPQL:Cfum</strain>
    </source>
</reference>